<evidence type="ECO:0000256" key="8">
    <source>
        <dbReference type="ARBA" id="ARBA00023175"/>
    </source>
</evidence>
<evidence type="ECO:0000256" key="9">
    <source>
        <dbReference type="ARBA" id="ARBA00023212"/>
    </source>
</evidence>
<sequence>MAAHSVTLPLGQGVLTNNLGIPIIVVCSKSDMMATLEREHGYGEGTFDYIQQTLRTICLKYGASLFYTSIFKPKTIDQLRTFILHKLLRSSETALAFPFPYRPEVIDRELVRVPAGWDNWGLIKVQGNGFSCEAMAGWESGVEPVDGDVSSLAMGRALYESEIKNPGSSKSKNSKPLVLADEEQVFLERNLELLNTMSTGNASVAGSPYTIPSESFSNRFANSTSSGAASSSDMLEDVSQKLAKLAKLKEQSASAALRNKLPMTGLNDASPNASFTAPGSPSPLPSSSTFSNPANSSFSSKPAVAGSDNEVLSNFFQSLLNKKSGGATAGGGSPIQAARSTSMAAKPYASPLQPPAMLASSSAGGTSRGKSEVEEDDRG</sequence>
<feature type="region of interest" description="Disordered" evidence="10">
    <location>
        <begin position="323"/>
        <end position="379"/>
    </location>
</feature>
<keyword evidence="3" id="KW-0963">Cytoplasm</keyword>
<organism evidence="11 12">
    <name type="scientific">Rhizoclosmatium globosum</name>
    <dbReference type="NCBI Taxonomy" id="329046"/>
    <lineage>
        <taxon>Eukaryota</taxon>
        <taxon>Fungi</taxon>
        <taxon>Fungi incertae sedis</taxon>
        <taxon>Chytridiomycota</taxon>
        <taxon>Chytridiomycota incertae sedis</taxon>
        <taxon>Chytridiomycetes</taxon>
        <taxon>Chytridiales</taxon>
        <taxon>Chytriomycetaceae</taxon>
        <taxon>Rhizoclosmatium</taxon>
    </lineage>
</organism>
<dbReference type="InterPro" id="IPR008467">
    <property type="entry name" value="Dynein1_light_intermed_chain"/>
</dbReference>
<evidence type="ECO:0000256" key="10">
    <source>
        <dbReference type="SAM" id="MobiDB-lite"/>
    </source>
</evidence>
<evidence type="ECO:0000256" key="2">
    <source>
        <dbReference type="ARBA" id="ARBA00022448"/>
    </source>
</evidence>
<keyword evidence="2" id="KW-0813">Transport</keyword>
<dbReference type="Pfam" id="PF05783">
    <property type="entry name" value="DLIC"/>
    <property type="match status" value="3"/>
</dbReference>
<evidence type="ECO:0000256" key="3">
    <source>
        <dbReference type="ARBA" id="ARBA00022490"/>
    </source>
</evidence>
<protein>
    <submittedName>
        <fullName evidence="11">DLIC-domain-containing protein</fullName>
    </submittedName>
</protein>
<gene>
    <name evidence="11" type="ORF">BCR33DRAFT_493518</name>
</gene>
<proteinExistence type="predicted"/>
<evidence type="ECO:0000313" key="11">
    <source>
        <dbReference type="EMBL" id="ORY50737.1"/>
    </source>
</evidence>
<feature type="region of interest" description="Disordered" evidence="10">
    <location>
        <begin position="263"/>
        <end position="305"/>
    </location>
</feature>
<dbReference type="GO" id="GO:0005874">
    <property type="term" value="C:microtubule"/>
    <property type="evidence" value="ECO:0007669"/>
    <property type="project" value="UniProtKB-KW"/>
</dbReference>
<dbReference type="EMBL" id="MCGO01000006">
    <property type="protein sequence ID" value="ORY50737.1"/>
    <property type="molecule type" value="Genomic_DNA"/>
</dbReference>
<comment type="caution">
    <text evidence="11">The sequence shown here is derived from an EMBL/GenBank/DDBJ whole genome shotgun (WGS) entry which is preliminary data.</text>
</comment>
<comment type="subcellular location">
    <subcellularLocation>
        <location evidence="1">Cytoplasm</location>
        <location evidence="1">Cytoskeleton</location>
    </subcellularLocation>
</comment>
<name>A0A1Y2CUU3_9FUNG</name>
<evidence type="ECO:0000256" key="4">
    <source>
        <dbReference type="ARBA" id="ARBA00022701"/>
    </source>
</evidence>
<evidence type="ECO:0000256" key="7">
    <source>
        <dbReference type="ARBA" id="ARBA00023017"/>
    </source>
</evidence>
<dbReference type="PANTHER" id="PTHR12688">
    <property type="entry name" value="DYNEIN LIGHT INTERMEDIATE CHAIN"/>
    <property type="match status" value="1"/>
</dbReference>
<dbReference type="GO" id="GO:0045504">
    <property type="term" value="F:dynein heavy chain binding"/>
    <property type="evidence" value="ECO:0007669"/>
    <property type="project" value="TreeGrafter"/>
</dbReference>
<accession>A0A1Y2CUU3</accession>
<feature type="compositionally biased region" description="Polar residues" evidence="10">
    <location>
        <begin position="267"/>
        <end position="277"/>
    </location>
</feature>
<evidence type="ECO:0000256" key="6">
    <source>
        <dbReference type="ARBA" id="ARBA00022840"/>
    </source>
</evidence>
<dbReference type="Proteomes" id="UP000193642">
    <property type="component" value="Unassembled WGS sequence"/>
</dbReference>
<keyword evidence="9" id="KW-0206">Cytoskeleton</keyword>
<keyword evidence="12" id="KW-1185">Reference proteome</keyword>
<dbReference type="GO" id="GO:0005524">
    <property type="term" value="F:ATP binding"/>
    <property type="evidence" value="ECO:0007669"/>
    <property type="project" value="UniProtKB-KW"/>
</dbReference>
<keyword evidence="4" id="KW-0493">Microtubule</keyword>
<feature type="compositionally biased region" description="Basic and acidic residues" evidence="10">
    <location>
        <begin position="369"/>
        <end position="379"/>
    </location>
</feature>
<keyword evidence="7" id="KW-0243">Dynein</keyword>
<reference evidence="11 12" key="1">
    <citation type="submission" date="2016-07" db="EMBL/GenBank/DDBJ databases">
        <title>Pervasive Adenine N6-methylation of Active Genes in Fungi.</title>
        <authorList>
            <consortium name="DOE Joint Genome Institute"/>
            <person name="Mondo S.J."/>
            <person name="Dannebaum R.O."/>
            <person name="Kuo R.C."/>
            <person name="Labutti K."/>
            <person name="Haridas S."/>
            <person name="Kuo A."/>
            <person name="Salamov A."/>
            <person name="Ahrendt S.R."/>
            <person name="Lipzen A."/>
            <person name="Sullivan W."/>
            <person name="Andreopoulos W.B."/>
            <person name="Clum A."/>
            <person name="Lindquist E."/>
            <person name="Daum C."/>
            <person name="Ramamoorthy G.K."/>
            <person name="Gryganskyi A."/>
            <person name="Culley D."/>
            <person name="Magnuson J.K."/>
            <person name="James T.Y."/>
            <person name="O'Malley M.A."/>
            <person name="Stajich J.E."/>
            <person name="Spatafora J.W."/>
            <person name="Visel A."/>
            <person name="Grigoriev I.V."/>
        </authorList>
    </citation>
    <scope>NUCLEOTIDE SEQUENCE [LARGE SCALE GENOMIC DNA]</scope>
    <source>
        <strain evidence="11 12">JEL800</strain>
    </source>
</reference>
<evidence type="ECO:0000313" key="12">
    <source>
        <dbReference type="Proteomes" id="UP000193642"/>
    </source>
</evidence>
<dbReference type="InterPro" id="IPR022780">
    <property type="entry name" value="Dynein_light_int_chain"/>
</dbReference>
<keyword evidence="5" id="KW-0547">Nucleotide-binding</keyword>
<dbReference type="GO" id="GO:0000226">
    <property type="term" value="P:microtubule cytoskeleton organization"/>
    <property type="evidence" value="ECO:0007669"/>
    <property type="project" value="TreeGrafter"/>
</dbReference>
<evidence type="ECO:0000256" key="1">
    <source>
        <dbReference type="ARBA" id="ARBA00004245"/>
    </source>
</evidence>
<feature type="compositionally biased region" description="Low complexity" evidence="10">
    <location>
        <begin position="285"/>
        <end position="300"/>
    </location>
</feature>
<keyword evidence="6" id="KW-0067">ATP-binding</keyword>
<keyword evidence="8" id="KW-0505">Motor protein</keyword>
<dbReference type="PANTHER" id="PTHR12688:SF0">
    <property type="entry name" value="DYNEIN LIGHT INTERMEDIATE CHAIN"/>
    <property type="match status" value="1"/>
</dbReference>
<dbReference type="GO" id="GO:0007018">
    <property type="term" value="P:microtubule-based movement"/>
    <property type="evidence" value="ECO:0007669"/>
    <property type="project" value="InterPro"/>
</dbReference>
<dbReference type="AlphaFoldDB" id="A0A1Y2CUU3"/>
<dbReference type="OrthoDB" id="2154618at2759"/>
<dbReference type="STRING" id="329046.A0A1Y2CUU3"/>
<dbReference type="GO" id="GO:0005868">
    <property type="term" value="C:cytoplasmic dynein complex"/>
    <property type="evidence" value="ECO:0007669"/>
    <property type="project" value="InterPro"/>
</dbReference>
<evidence type="ECO:0000256" key="5">
    <source>
        <dbReference type="ARBA" id="ARBA00022741"/>
    </source>
</evidence>